<evidence type="ECO:0000256" key="1">
    <source>
        <dbReference type="ARBA" id="ARBA00023242"/>
    </source>
</evidence>
<dbReference type="Proteomes" id="UP000007963">
    <property type="component" value="Unassembled WGS sequence"/>
</dbReference>
<dbReference type="eggNOG" id="ENOG502S3CQ">
    <property type="taxonomic scope" value="Eukaryota"/>
</dbReference>
<reference evidence="3" key="1">
    <citation type="submission" date="2005-09" db="EMBL/GenBank/DDBJ databases">
        <title>Annotation of the Aspergillus terreus NIH2624 genome.</title>
        <authorList>
            <person name="Birren B.W."/>
            <person name="Lander E.S."/>
            <person name="Galagan J.E."/>
            <person name="Nusbaum C."/>
            <person name="Devon K."/>
            <person name="Henn M."/>
            <person name="Ma L.-J."/>
            <person name="Jaffe D.B."/>
            <person name="Butler J."/>
            <person name="Alvarez P."/>
            <person name="Gnerre S."/>
            <person name="Grabherr M."/>
            <person name="Kleber M."/>
            <person name="Mauceli E.W."/>
            <person name="Brockman W."/>
            <person name="Rounsley S."/>
            <person name="Young S.K."/>
            <person name="LaButti K."/>
            <person name="Pushparaj V."/>
            <person name="DeCaprio D."/>
            <person name="Crawford M."/>
            <person name="Koehrsen M."/>
            <person name="Engels R."/>
            <person name="Montgomery P."/>
            <person name="Pearson M."/>
            <person name="Howarth C."/>
            <person name="Larson L."/>
            <person name="Luoma S."/>
            <person name="White J."/>
            <person name="Alvarado L."/>
            <person name="Kodira C.D."/>
            <person name="Zeng Q."/>
            <person name="Oleary S."/>
            <person name="Yandava C."/>
            <person name="Denning D.W."/>
            <person name="Nierman W.C."/>
            <person name="Milne T."/>
            <person name="Madden K."/>
        </authorList>
    </citation>
    <scope>NUCLEOTIDE SEQUENCE [LARGE SCALE GENOMIC DNA]</scope>
    <source>
        <strain evidence="3">NIH 2624 / FGSC A1156</strain>
    </source>
</reference>
<keyword evidence="1" id="KW-0539">Nucleus</keyword>
<dbReference type="AlphaFoldDB" id="Q0CFN5"/>
<accession>Q0CFN5</accession>
<sequence>MQFDCIEQDLSFYSDATHAAQSDIRISLPPKQLLSIVLESFLKDPDYTTDIFHHQLVYHAMDRVYKDPSSPNAESWALCFNLIVLLSLGKEHPLDCQDPFVRPMLQAVQSAVRNWRLLMEPRLINIQTLSLYAALAEQGYTNEALGGSFMAQACVLAREAGLQQTFFDGAVSSCLSVSEMDEWRKVYQSLYIRDRYSMIASGSLISLEGATAGVTHVSDHPAHWELAKIQDKVHKALSLNGISHSERRNIHCATFAVCRHSHAPSDGKYGFSPR</sequence>
<evidence type="ECO:0000313" key="3">
    <source>
        <dbReference type="Proteomes" id="UP000007963"/>
    </source>
</evidence>
<dbReference type="InterPro" id="IPR050987">
    <property type="entry name" value="AtrR-like"/>
</dbReference>
<dbReference type="GO" id="GO:0003700">
    <property type="term" value="F:DNA-binding transcription factor activity"/>
    <property type="evidence" value="ECO:0007669"/>
    <property type="project" value="InterPro"/>
</dbReference>
<evidence type="ECO:0000313" key="2">
    <source>
        <dbReference type="EMBL" id="EAU31761.1"/>
    </source>
</evidence>
<dbReference type="CDD" id="cd12148">
    <property type="entry name" value="fungal_TF_MHR"/>
    <property type="match status" value="1"/>
</dbReference>
<dbReference type="EMBL" id="CH476604">
    <property type="protein sequence ID" value="EAU31761.1"/>
    <property type="molecule type" value="Genomic_DNA"/>
</dbReference>
<dbReference type="PANTHER" id="PTHR46910:SF25">
    <property type="entry name" value="ABC-TRANSPORTER-REGULATING TRANSCRIPTION FACTOR"/>
    <property type="match status" value="1"/>
</dbReference>
<dbReference type="HOGENOM" id="CLU_1015567_0_0_1"/>
<dbReference type="OrthoDB" id="4310103at2759"/>
<proteinExistence type="predicted"/>
<organism evidence="2 3">
    <name type="scientific">Aspergillus terreus (strain NIH 2624 / FGSC A1156)</name>
    <dbReference type="NCBI Taxonomy" id="341663"/>
    <lineage>
        <taxon>Eukaryota</taxon>
        <taxon>Fungi</taxon>
        <taxon>Dikarya</taxon>
        <taxon>Ascomycota</taxon>
        <taxon>Pezizomycotina</taxon>
        <taxon>Eurotiomycetes</taxon>
        <taxon>Eurotiomycetidae</taxon>
        <taxon>Eurotiales</taxon>
        <taxon>Aspergillaceae</taxon>
        <taxon>Aspergillus</taxon>
        <taxon>Aspergillus subgen. Circumdati</taxon>
    </lineage>
</organism>
<dbReference type="GeneID" id="4322973"/>
<dbReference type="STRING" id="341663.Q0CFN5"/>
<dbReference type="RefSeq" id="XP_001216120.1">
    <property type="nucleotide sequence ID" value="XM_001216120.1"/>
</dbReference>
<gene>
    <name evidence="2" type="ORF">ATEG_07499</name>
</gene>
<protein>
    <recommendedName>
        <fullName evidence="4">Transcription factor domain-containing protein</fullName>
    </recommendedName>
</protein>
<name>Q0CFN5_ASPTN</name>
<dbReference type="PANTHER" id="PTHR46910">
    <property type="entry name" value="TRANSCRIPTION FACTOR PDR1"/>
    <property type="match status" value="1"/>
</dbReference>
<dbReference type="VEuPathDB" id="FungiDB:ATEG_07499"/>
<evidence type="ECO:0008006" key="4">
    <source>
        <dbReference type="Google" id="ProtNLM"/>
    </source>
</evidence>